<dbReference type="Gene3D" id="3.40.50.1820">
    <property type="entry name" value="alpha/beta hydrolase"/>
    <property type="match status" value="1"/>
</dbReference>
<dbReference type="InterPro" id="IPR029058">
    <property type="entry name" value="AB_hydrolase_fold"/>
</dbReference>
<dbReference type="PANTHER" id="PTHR17630:SF44">
    <property type="entry name" value="PROTEIN AIM2"/>
    <property type="match status" value="1"/>
</dbReference>
<dbReference type="GO" id="GO:0016787">
    <property type="term" value="F:hydrolase activity"/>
    <property type="evidence" value="ECO:0007669"/>
    <property type="project" value="UniProtKB-KW"/>
</dbReference>
<dbReference type="InterPro" id="IPR002925">
    <property type="entry name" value="Dienelactn_hydro"/>
</dbReference>
<proteinExistence type="predicted"/>
<dbReference type="OrthoDB" id="17560at2759"/>
<keyword evidence="2" id="KW-0378">Hydrolase</keyword>
<dbReference type="Pfam" id="PF01738">
    <property type="entry name" value="DLH"/>
    <property type="match status" value="1"/>
</dbReference>
<reference evidence="2" key="1">
    <citation type="journal article" date="2021" name="Nat. Commun.">
        <title>Genetic determinants of endophytism in the Arabidopsis root mycobiome.</title>
        <authorList>
            <person name="Mesny F."/>
            <person name="Miyauchi S."/>
            <person name="Thiergart T."/>
            <person name="Pickel B."/>
            <person name="Atanasova L."/>
            <person name="Karlsson M."/>
            <person name="Huettel B."/>
            <person name="Barry K.W."/>
            <person name="Haridas S."/>
            <person name="Chen C."/>
            <person name="Bauer D."/>
            <person name="Andreopoulos W."/>
            <person name="Pangilinan J."/>
            <person name="LaButti K."/>
            <person name="Riley R."/>
            <person name="Lipzen A."/>
            <person name="Clum A."/>
            <person name="Drula E."/>
            <person name="Henrissat B."/>
            <person name="Kohler A."/>
            <person name="Grigoriev I.V."/>
            <person name="Martin F.M."/>
            <person name="Hacquard S."/>
        </authorList>
    </citation>
    <scope>NUCLEOTIDE SEQUENCE</scope>
    <source>
        <strain evidence="2">MPI-CAGE-AT-0021</strain>
    </source>
</reference>
<name>A0A9P9CZ49_9HYPO</name>
<dbReference type="AlphaFoldDB" id="A0A9P9CZ49"/>
<evidence type="ECO:0000313" key="3">
    <source>
        <dbReference type="Proteomes" id="UP000717696"/>
    </source>
</evidence>
<protein>
    <submittedName>
        <fullName evidence="2">Alpha/Beta hydrolase protein</fullName>
    </submittedName>
</protein>
<sequence>MASYPPGRCCTVGFRHEQDIRIAGGKHAAYLAMPPPDTPKKPAAVLYLPDIMGIWQNSRLLADEFAANGYVTLVLDTFNGDPIPVNQVEKMDIFAWVDGGSTGDNPHNEAAVDPIVKDAIKVSKEEYGVNKLGAVGYCFGAEGKRRGECSLTYCCRYLVRHFNGGIDAGYIAYPSFVSDAELAAIHGPLSIAAAETDHIFPAEKRHQTEEILQRAGKHYQLTLFSRVEHGFATRCDPSRRDAKWAKEQAFYQAIAWFDEHLLFE</sequence>
<comment type="caution">
    <text evidence="2">The sequence shown here is derived from an EMBL/GenBank/DDBJ whole genome shotgun (WGS) entry which is preliminary data.</text>
</comment>
<evidence type="ECO:0000313" key="2">
    <source>
        <dbReference type="EMBL" id="KAH7109497.1"/>
    </source>
</evidence>
<gene>
    <name evidence="2" type="ORF">B0J13DRAFT_578929</name>
</gene>
<accession>A0A9P9CZ49</accession>
<keyword evidence="3" id="KW-1185">Reference proteome</keyword>
<dbReference type="SUPFAM" id="SSF53474">
    <property type="entry name" value="alpha/beta-Hydrolases"/>
    <property type="match status" value="1"/>
</dbReference>
<dbReference type="PANTHER" id="PTHR17630">
    <property type="entry name" value="DIENELACTONE HYDROLASE"/>
    <property type="match status" value="1"/>
</dbReference>
<evidence type="ECO:0000259" key="1">
    <source>
        <dbReference type="Pfam" id="PF01738"/>
    </source>
</evidence>
<dbReference type="EMBL" id="JAGMUU010000071">
    <property type="protein sequence ID" value="KAH7109497.1"/>
    <property type="molecule type" value="Genomic_DNA"/>
</dbReference>
<organism evidence="2 3">
    <name type="scientific">Dactylonectria estremocensis</name>
    <dbReference type="NCBI Taxonomy" id="1079267"/>
    <lineage>
        <taxon>Eukaryota</taxon>
        <taxon>Fungi</taxon>
        <taxon>Dikarya</taxon>
        <taxon>Ascomycota</taxon>
        <taxon>Pezizomycotina</taxon>
        <taxon>Sordariomycetes</taxon>
        <taxon>Hypocreomycetidae</taxon>
        <taxon>Hypocreales</taxon>
        <taxon>Nectriaceae</taxon>
        <taxon>Dactylonectria</taxon>
    </lineage>
</organism>
<feature type="domain" description="Dienelactone hydrolase" evidence="1">
    <location>
        <begin position="29"/>
        <end position="260"/>
    </location>
</feature>
<dbReference type="Proteomes" id="UP000717696">
    <property type="component" value="Unassembled WGS sequence"/>
</dbReference>